<feature type="compositionally biased region" description="Acidic residues" evidence="1">
    <location>
        <begin position="49"/>
        <end position="66"/>
    </location>
</feature>
<gene>
    <name evidence="3" type="ORF">MtrunA17_Chr4g0064431</name>
</gene>
<evidence type="ECO:0000313" key="4">
    <source>
        <dbReference type="Proteomes" id="UP000265566"/>
    </source>
</evidence>
<keyword evidence="2" id="KW-0472">Membrane</keyword>
<name>A0A396IGQ1_MEDTR</name>
<keyword evidence="2" id="KW-0812">Transmembrane</keyword>
<protein>
    <recommendedName>
        <fullName evidence="5">Transmembrane protein</fullName>
    </recommendedName>
</protein>
<dbReference type="Gramene" id="rna26773">
    <property type="protein sequence ID" value="RHN64001.1"/>
    <property type="gene ID" value="gene26773"/>
</dbReference>
<reference evidence="4" key="1">
    <citation type="journal article" date="2018" name="Nat. Plants">
        <title>Whole-genome landscape of Medicago truncatula symbiotic genes.</title>
        <authorList>
            <person name="Pecrix Y."/>
            <person name="Staton S.E."/>
            <person name="Sallet E."/>
            <person name="Lelandais-Briere C."/>
            <person name="Moreau S."/>
            <person name="Carrere S."/>
            <person name="Blein T."/>
            <person name="Jardinaud M.F."/>
            <person name="Latrasse D."/>
            <person name="Zouine M."/>
            <person name="Zahm M."/>
            <person name="Kreplak J."/>
            <person name="Mayjonade B."/>
            <person name="Satge C."/>
            <person name="Perez M."/>
            <person name="Cauet S."/>
            <person name="Marande W."/>
            <person name="Chantry-Darmon C."/>
            <person name="Lopez-Roques C."/>
            <person name="Bouchez O."/>
            <person name="Berard A."/>
            <person name="Debelle F."/>
            <person name="Munos S."/>
            <person name="Bendahmane A."/>
            <person name="Berges H."/>
            <person name="Niebel A."/>
            <person name="Buitink J."/>
            <person name="Frugier F."/>
            <person name="Benhamed M."/>
            <person name="Crespi M."/>
            <person name="Gouzy J."/>
            <person name="Gamas P."/>
        </authorList>
    </citation>
    <scope>NUCLEOTIDE SEQUENCE [LARGE SCALE GENOMIC DNA]</scope>
    <source>
        <strain evidence="4">cv. Jemalong A17</strain>
    </source>
</reference>
<evidence type="ECO:0000313" key="3">
    <source>
        <dbReference type="EMBL" id="RHN64001.1"/>
    </source>
</evidence>
<dbReference type="AlphaFoldDB" id="A0A396IGQ1"/>
<proteinExistence type="predicted"/>
<feature type="region of interest" description="Disordered" evidence="1">
    <location>
        <begin position="44"/>
        <end position="66"/>
    </location>
</feature>
<feature type="transmembrane region" description="Helical" evidence="2">
    <location>
        <begin position="13"/>
        <end position="33"/>
    </location>
</feature>
<organism evidence="3 4">
    <name type="scientific">Medicago truncatula</name>
    <name type="common">Barrel medic</name>
    <name type="synonym">Medicago tribuloides</name>
    <dbReference type="NCBI Taxonomy" id="3880"/>
    <lineage>
        <taxon>Eukaryota</taxon>
        <taxon>Viridiplantae</taxon>
        <taxon>Streptophyta</taxon>
        <taxon>Embryophyta</taxon>
        <taxon>Tracheophyta</taxon>
        <taxon>Spermatophyta</taxon>
        <taxon>Magnoliopsida</taxon>
        <taxon>eudicotyledons</taxon>
        <taxon>Gunneridae</taxon>
        <taxon>Pentapetalae</taxon>
        <taxon>rosids</taxon>
        <taxon>fabids</taxon>
        <taxon>Fabales</taxon>
        <taxon>Fabaceae</taxon>
        <taxon>Papilionoideae</taxon>
        <taxon>50 kb inversion clade</taxon>
        <taxon>NPAAA clade</taxon>
        <taxon>Hologalegina</taxon>
        <taxon>IRL clade</taxon>
        <taxon>Trifolieae</taxon>
        <taxon>Medicago</taxon>
    </lineage>
</organism>
<evidence type="ECO:0000256" key="1">
    <source>
        <dbReference type="SAM" id="MobiDB-lite"/>
    </source>
</evidence>
<comment type="caution">
    <text evidence="3">The sequence shown here is derived from an EMBL/GenBank/DDBJ whole genome shotgun (WGS) entry which is preliminary data.</text>
</comment>
<dbReference type="Proteomes" id="UP000265566">
    <property type="component" value="Chromosome 4"/>
</dbReference>
<keyword evidence="2" id="KW-1133">Transmembrane helix</keyword>
<dbReference type="EMBL" id="PSQE01000004">
    <property type="protein sequence ID" value="RHN64001.1"/>
    <property type="molecule type" value="Genomic_DNA"/>
</dbReference>
<accession>A0A396IGQ1</accession>
<sequence length="105" mass="11629">MHCFGAQVIAMKWTPILIMVITSIALLGAGLVIRDDYISIFNSEGSASESEDDNERNDVAEEETDEDDNVFFDACDILSSRVSSFSSDNDAFEYVDSSNRNCQTL</sequence>
<evidence type="ECO:0000256" key="2">
    <source>
        <dbReference type="SAM" id="Phobius"/>
    </source>
</evidence>
<evidence type="ECO:0008006" key="5">
    <source>
        <dbReference type="Google" id="ProtNLM"/>
    </source>
</evidence>